<protein>
    <submittedName>
        <fullName evidence="1">Uncharacterized protein</fullName>
    </submittedName>
</protein>
<proteinExistence type="predicted"/>
<keyword evidence="2" id="KW-1185">Reference proteome</keyword>
<evidence type="ECO:0000313" key="2">
    <source>
        <dbReference type="Proteomes" id="UP000186817"/>
    </source>
</evidence>
<comment type="caution">
    <text evidence="1">The sequence shown here is derived from an EMBL/GenBank/DDBJ whole genome shotgun (WGS) entry which is preliminary data.</text>
</comment>
<dbReference type="EMBL" id="LSRX01000066">
    <property type="protein sequence ID" value="OLQ11064.1"/>
    <property type="molecule type" value="Genomic_DNA"/>
</dbReference>
<dbReference type="Proteomes" id="UP000186817">
    <property type="component" value="Unassembled WGS sequence"/>
</dbReference>
<reference evidence="1 2" key="1">
    <citation type="submission" date="2016-02" db="EMBL/GenBank/DDBJ databases">
        <title>Genome analysis of coral dinoflagellate symbionts highlights evolutionary adaptations to a symbiotic lifestyle.</title>
        <authorList>
            <person name="Aranda M."/>
            <person name="Li Y."/>
            <person name="Liew Y.J."/>
            <person name="Baumgarten S."/>
            <person name="Simakov O."/>
            <person name="Wilson M."/>
            <person name="Piel J."/>
            <person name="Ashoor H."/>
            <person name="Bougouffa S."/>
            <person name="Bajic V.B."/>
            <person name="Ryu T."/>
            <person name="Ravasi T."/>
            <person name="Bayer T."/>
            <person name="Micklem G."/>
            <person name="Kim H."/>
            <person name="Bhak J."/>
            <person name="Lajeunesse T.C."/>
            <person name="Voolstra C.R."/>
        </authorList>
    </citation>
    <scope>NUCLEOTIDE SEQUENCE [LARGE SCALE GENOMIC DNA]</scope>
    <source>
        <strain evidence="1 2">CCMP2467</strain>
    </source>
</reference>
<sequence length="196" mass="21841">MFGSSMIDRLAAFGHDDLEEAVQGQKVAQNAYAQKEAGLWVWLRQEAEAAGRGSRGLFLEEMWALELRDELTSLWNQRGRVTAAMGWILQTQEQQEAEMRLAQKAGRCTGKGGDPEIKLSDLDPEIKPSDLLAGVRPLLGGPFPVPALRSWPRCATTRSADSMNRNENYNIRERMANRFEAVEALKLAEPAGLQSR</sequence>
<evidence type="ECO:0000313" key="1">
    <source>
        <dbReference type="EMBL" id="OLQ11064.1"/>
    </source>
</evidence>
<dbReference type="AlphaFoldDB" id="A0A1Q9EUF2"/>
<dbReference type="OrthoDB" id="10477073at2759"/>
<name>A0A1Q9EUF2_SYMMI</name>
<organism evidence="1 2">
    <name type="scientific">Symbiodinium microadriaticum</name>
    <name type="common">Dinoflagellate</name>
    <name type="synonym">Zooxanthella microadriatica</name>
    <dbReference type="NCBI Taxonomy" id="2951"/>
    <lineage>
        <taxon>Eukaryota</taxon>
        <taxon>Sar</taxon>
        <taxon>Alveolata</taxon>
        <taxon>Dinophyceae</taxon>
        <taxon>Suessiales</taxon>
        <taxon>Symbiodiniaceae</taxon>
        <taxon>Symbiodinium</taxon>
    </lineage>
</organism>
<gene>
    <name evidence="1" type="ORF">AK812_SmicGene5183</name>
</gene>
<accession>A0A1Q9EUF2</accession>